<dbReference type="EMBL" id="JBITGY010000009">
    <property type="protein sequence ID" value="MFI6502362.1"/>
    <property type="molecule type" value="Genomic_DNA"/>
</dbReference>
<gene>
    <name evidence="3" type="ORF">ACIBG2_33635</name>
</gene>
<name>A0ABW7Z2F0_9ACTN</name>
<keyword evidence="4" id="KW-1185">Reference proteome</keyword>
<accession>A0ABW7Z2F0</accession>
<evidence type="ECO:0000256" key="1">
    <source>
        <dbReference type="ARBA" id="ARBA00023002"/>
    </source>
</evidence>
<proteinExistence type="predicted"/>
<dbReference type="InterPro" id="IPR036291">
    <property type="entry name" value="NAD(P)-bd_dom_sf"/>
</dbReference>
<feature type="compositionally biased region" description="Basic and acidic residues" evidence="2">
    <location>
        <begin position="245"/>
        <end position="256"/>
    </location>
</feature>
<organism evidence="3 4">
    <name type="scientific">Nonomuraea typhae</name>
    <dbReference type="NCBI Taxonomy" id="2603600"/>
    <lineage>
        <taxon>Bacteria</taxon>
        <taxon>Bacillati</taxon>
        <taxon>Actinomycetota</taxon>
        <taxon>Actinomycetes</taxon>
        <taxon>Streptosporangiales</taxon>
        <taxon>Streptosporangiaceae</taxon>
        <taxon>Nonomuraea</taxon>
    </lineage>
</organism>
<dbReference type="InterPro" id="IPR002347">
    <property type="entry name" value="SDR_fam"/>
</dbReference>
<dbReference type="Proteomes" id="UP001612741">
    <property type="component" value="Unassembled WGS sequence"/>
</dbReference>
<dbReference type="Gene3D" id="3.40.50.720">
    <property type="entry name" value="NAD(P)-binding Rossmann-like Domain"/>
    <property type="match status" value="1"/>
</dbReference>
<dbReference type="PANTHER" id="PTHR43157:SF31">
    <property type="entry name" value="PHOSPHATIDYLINOSITOL-GLYCAN BIOSYNTHESIS CLASS F PROTEIN"/>
    <property type="match status" value="1"/>
</dbReference>
<comment type="caution">
    <text evidence="3">The sequence shown here is derived from an EMBL/GenBank/DDBJ whole genome shotgun (WGS) entry which is preliminary data.</text>
</comment>
<feature type="region of interest" description="Disordered" evidence="2">
    <location>
        <begin position="239"/>
        <end position="260"/>
    </location>
</feature>
<protein>
    <submittedName>
        <fullName evidence="3">SDR family NAD(P)-dependent oxidoreductase</fullName>
    </submittedName>
</protein>
<dbReference type="PRINTS" id="PR00081">
    <property type="entry name" value="GDHRDH"/>
</dbReference>
<dbReference type="PANTHER" id="PTHR43157">
    <property type="entry name" value="PHOSPHATIDYLINOSITOL-GLYCAN BIOSYNTHESIS CLASS F PROTEIN-RELATED"/>
    <property type="match status" value="1"/>
</dbReference>
<dbReference type="RefSeq" id="WP_397087569.1">
    <property type="nucleotide sequence ID" value="NZ_JBITGY010000009.1"/>
</dbReference>
<evidence type="ECO:0000313" key="3">
    <source>
        <dbReference type="EMBL" id="MFI6502362.1"/>
    </source>
</evidence>
<reference evidence="3 4" key="1">
    <citation type="submission" date="2024-10" db="EMBL/GenBank/DDBJ databases">
        <title>The Natural Products Discovery Center: Release of the First 8490 Sequenced Strains for Exploring Actinobacteria Biosynthetic Diversity.</title>
        <authorList>
            <person name="Kalkreuter E."/>
            <person name="Kautsar S.A."/>
            <person name="Yang D."/>
            <person name="Bader C.D."/>
            <person name="Teijaro C.N."/>
            <person name="Fluegel L."/>
            <person name="Davis C.M."/>
            <person name="Simpson J.R."/>
            <person name="Lauterbach L."/>
            <person name="Steele A.D."/>
            <person name="Gui C."/>
            <person name="Meng S."/>
            <person name="Li G."/>
            <person name="Viehrig K."/>
            <person name="Ye F."/>
            <person name="Su P."/>
            <person name="Kiefer A.F."/>
            <person name="Nichols A."/>
            <person name="Cepeda A.J."/>
            <person name="Yan W."/>
            <person name="Fan B."/>
            <person name="Jiang Y."/>
            <person name="Adhikari A."/>
            <person name="Zheng C.-J."/>
            <person name="Schuster L."/>
            <person name="Cowan T.M."/>
            <person name="Smanski M.J."/>
            <person name="Chevrette M.G."/>
            <person name="De Carvalho L.P.S."/>
            <person name="Shen B."/>
        </authorList>
    </citation>
    <scope>NUCLEOTIDE SEQUENCE [LARGE SCALE GENOMIC DNA]</scope>
    <source>
        <strain evidence="3 4">NPDC050545</strain>
    </source>
</reference>
<evidence type="ECO:0000313" key="4">
    <source>
        <dbReference type="Proteomes" id="UP001612741"/>
    </source>
</evidence>
<dbReference type="SUPFAM" id="SSF51735">
    <property type="entry name" value="NAD(P)-binding Rossmann-fold domains"/>
    <property type="match status" value="1"/>
</dbReference>
<sequence>MTVLITGTSGLGLLTARHLASTGRDVILVGRDPARTAAAARDLGGARTYHADLSQWAQTRQVGERLAADGIRIDVLINNAGAAFPRFVQTGDGAERTYAINHHAPFLLAHTLVHQGTLAAGARIINLSSFVEKRAKLDPADPDVTGISWSRRLYSQLHVYATSKLLSHLATAELARRLPAGISAYSANPGMVKGTAMNRNAGGLMRLTAPLFRPFSVTPDEGVQTVLWLATAAPAPQPSGGFFTRSREGTPSRPARDSSLARTVYERTAALLGTPPLPG</sequence>
<dbReference type="Pfam" id="PF00106">
    <property type="entry name" value="adh_short"/>
    <property type="match status" value="1"/>
</dbReference>
<keyword evidence="1" id="KW-0560">Oxidoreductase</keyword>
<evidence type="ECO:0000256" key="2">
    <source>
        <dbReference type="SAM" id="MobiDB-lite"/>
    </source>
</evidence>